<proteinExistence type="predicted"/>
<dbReference type="EMBL" id="HBKQ01055927">
    <property type="protein sequence ID" value="CAE2282227.1"/>
    <property type="molecule type" value="Transcribed_RNA"/>
</dbReference>
<dbReference type="AlphaFoldDB" id="A0A7S4NE40"/>
<evidence type="ECO:0008006" key="2">
    <source>
        <dbReference type="Google" id="ProtNLM"/>
    </source>
</evidence>
<sequence>MWRRLFDPEPYRSEAVRQSAGRLRGMMEAVVAGDGCDWDSEPPDAGDGKRCDSLFAGGGSGAEDRKPSHRERTRKANAIRALYSSTELRQSWEILTTFVRAARHGAVNDDDIVDKSSGSVLRFRLVHAAAALGCPPLLLRFSAALNPDQVRTPELPNGRLPLHLTAVAASTGAAGADVGSRDGEETAVSTVARLYPEAAEMQDSEGRLPLSLAIESGKPWEVIKTLLLCCPRALTTRDTKMRMLPFMISAVGADADLDVIYRLLRENPLEVSRGIC</sequence>
<gene>
    <name evidence="1" type="ORF">OAUR00152_LOCUS38291</name>
</gene>
<evidence type="ECO:0000313" key="1">
    <source>
        <dbReference type="EMBL" id="CAE2282227.1"/>
    </source>
</evidence>
<reference evidence="1" key="1">
    <citation type="submission" date="2021-01" db="EMBL/GenBank/DDBJ databases">
        <authorList>
            <person name="Corre E."/>
            <person name="Pelletier E."/>
            <person name="Niang G."/>
            <person name="Scheremetjew M."/>
            <person name="Finn R."/>
            <person name="Kale V."/>
            <person name="Holt S."/>
            <person name="Cochrane G."/>
            <person name="Meng A."/>
            <person name="Brown T."/>
            <person name="Cohen L."/>
        </authorList>
    </citation>
    <scope>NUCLEOTIDE SEQUENCE</scope>
    <source>
        <strain evidence="1">Isolate 1302-5</strain>
    </source>
</reference>
<name>A0A7S4NE40_9STRA</name>
<organism evidence="1">
    <name type="scientific">Odontella aurita</name>
    <dbReference type="NCBI Taxonomy" id="265563"/>
    <lineage>
        <taxon>Eukaryota</taxon>
        <taxon>Sar</taxon>
        <taxon>Stramenopiles</taxon>
        <taxon>Ochrophyta</taxon>
        <taxon>Bacillariophyta</taxon>
        <taxon>Mediophyceae</taxon>
        <taxon>Biddulphiophycidae</taxon>
        <taxon>Eupodiscales</taxon>
        <taxon>Odontellaceae</taxon>
        <taxon>Odontella</taxon>
    </lineage>
</organism>
<accession>A0A7S4NE40</accession>
<protein>
    <recommendedName>
        <fullName evidence="2">Ankyrin repeat protein</fullName>
    </recommendedName>
</protein>